<comment type="caution">
    <text evidence="2">The sequence shown here is derived from an EMBL/GenBank/DDBJ whole genome shotgun (WGS) entry which is preliminary data.</text>
</comment>
<sequence>MKILVALQQIFCPYSIGKRVDLLKELGYDFSNYRLWWKHRDANFEQGLKEFANDNDALQLCNYALINEDREVDDIDVDYMSEELDSGNESDGDDNIWLKKV</sequence>
<reference evidence="2 3" key="1">
    <citation type="submission" date="2018-09" db="EMBL/GenBank/DDBJ databases">
        <title>A high-quality reference genome of wild soybean provides a powerful tool to mine soybean genomes.</title>
        <authorList>
            <person name="Xie M."/>
            <person name="Chung C.Y.L."/>
            <person name="Li M.-W."/>
            <person name="Wong F.-L."/>
            <person name="Chan T.-F."/>
            <person name="Lam H.-M."/>
        </authorList>
    </citation>
    <scope>NUCLEOTIDE SEQUENCE [LARGE SCALE GENOMIC DNA]</scope>
    <source>
        <strain evidence="3">cv. W05</strain>
        <tissue evidence="2">Hypocotyl of etiolated seedlings</tissue>
    </source>
</reference>
<evidence type="ECO:0000259" key="1">
    <source>
        <dbReference type="Pfam" id="PF26130"/>
    </source>
</evidence>
<dbReference type="EMBL" id="QZWG01000012">
    <property type="protein sequence ID" value="RZB75619.1"/>
    <property type="molecule type" value="Genomic_DNA"/>
</dbReference>
<feature type="domain" description="PB1-like" evidence="1">
    <location>
        <begin position="20"/>
        <end position="69"/>
    </location>
</feature>
<protein>
    <recommendedName>
        <fullName evidence="1">PB1-like domain-containing protein</fullName>
    </recommendedName>
</protein>
<name>A0A445HPH5_GLYSO</name>
<dbReference type="InterPro" id="IPR058594">
    <property type="entry name" value="PB1-like_dom_pln"/>
</dbReference>
<evidence type="ECO:0000313" key="2">
    <source>
        <dbReference type="EMBL" id="RZB75619.1"/>
    </source>
</evidence>
<gene>
    <name evidence="2" type="ORF">D0Y65_034201</name>
</gene>
<evidence type="ECO:0000313" key="3">
    <source>
        <dbReference type="Proteomes" id="UP000289340"/>
    </source>
</evidence>
<dbReference type="Pfam" id="PF26130">
    <property type="entry name" value="PB1-like"/>
    <property type="match status" value="1"/>
</dbReference>
<proteinExistence type="predicted"/>
<organism evidence="2 3">
    <name type="scientific">Glycine soja</name>
    <name type="common">Wild soybean</name>
    <dbReference type="NCBI Taxonomy" id="3848"/>
    <lineage>
        <taxon>Eukaryota</taxon>
        <taxon>Viridiplantae</taxon>
        <taxon>Streptophyta</taxon>
        <taxon>Embryophyta</taxon>
        <taxon>Tracheophyta</taxon>
        <taxon>Spermatophyta</taxon>
        <taxon>Magnoliopsida</taxon>
        <taxon>eudicotyledons</taxon>
        <taxon>Gunneridae</taxon>
        <taxon>Pentapetalae</taxon>
        <taxon>rosids</taxon>
        <taxon>fabids</taxon>
        <taxon>Fabales</taxon>
        <taxon>Fabaceae</taxon>
        <taxon>Papilionoideae</taxon>
        <taxon>50 kb inversion clade</taxon>
        <taxon>NPAAA clade</taxon>
        <taxon>indigoferoid/millettioid clade</taxon>
        <taxon>Phaseoleae</taxon>
        <taxon>Glycine</taxon>
        <taxon>Glycine subgen. Soja</taxon>
    </lineage>
</organism>
<dbReference type="AlphaFoldDB" id="A0A445HPH5"/>
<accession>A0A445HPH5</accession>
<dbReference type="Proteomes" id="UP000289340">
    <property type="component" value="Chromosome 12"/>
</dbReference>
<keyword evidence="3" id="KW-1185">Reference proteome</keyword>